<dbReference type="OrthoDB" id="6257820at2759"/>
<accession>A0A8J4TKM2</accession>
<reference evidence="2" key="1">
    <citation type="submission" date="2019-05" db="EMBL/GenBank/DDBJ databases">
        <title>Annotation for the trematode Paragonimus heterotremus.</title>
        <authorList>
            <person name="Choi Y.-J."/>
        </authorList>
    </citation>
    <scope>NUCLEOTIDE SEQUENCE</scope>
    <source>
        <strain evidence="2">LC</strain>
    </source>
</reference>
<dbReference type="AlphaFoldDB" id="A0A8J4TKM2"/>
<dbReference type="Proteomes" id="UP000748531">
    <property type="component" value="Unassembled WGS sequence"/>
</dbReference>
<feature type="region of interest" description="Disordered" evidence="1">
    <location>
        <begin position="324"/>
        <end position="374"/>
    </location>
</feature>
<name>A0A8J4TKM2_9TREM</name>
<evidence type="ECO:0000256" key="1">
    <source>
        <dbReference type="SAM" id="MobiDB-lite"/>
    </source>
</evidence>
<sequence>MRIPAVREVVPLERRLPKVTKLTLSFIKNCLRLDANERPTSSALIRSDYFTRDNFSALFLEELKGMIERELETNTPTKQTLPASSQPMQLRKLSDANSNVDVSDRLPKVTAIGVGKPVESSPDSLEVTQKPLEKTSEMSVTGHQLSLNVIQMQPEQHPSSQPTVIPTDLGVLSEKRNSDQQLAQCAVSVDSTGAPTHDTSELESIGQLLGTKNWQSVEDRKSPITYRKTSMESDLTAPHSPPSVTGLCLPEEVTLENKLPSSDLFASSPTNLTHGSLTHISSEDPEKSSAVSVAARSHLMPPIPQKSVSFLRGSVSQLASTQDARYQATPFDAESSRKVRLGHTTSNSIPSDRTSPQSSYTTHPPLTSSSGLPLFPPMGSLASLDSTASPRLMTTSRFDVPYGGGGTNSGATTQLLGTSPMQAVLPNLSNYISHPQQPSVQHPLHQFHYYPQRAHDGSSQTQRSETPVIAGNVQSTDHLHRPSLMTYDLKPLVVPATHVTNPTSNVSGSGVVHYHPHSFSRDSKTKKHSVGTYKKPAFALHFPVNMGYYKSLSPMGFSTPLTNVDSIQPGGFNNANVTVPTPHDQTDRSGLTRLNNLGSGTYTLGSTSLVPSGIGRSPLLALSQQNILRKATQIPFTNVFAKPESFGSNTPVFGTQVPSSTTNSGTLPTQAGSRSTLPTNHLHYSGVRASESIILVGKFASEMNSTQQDPNTSDRFTAFSASAFL</sequence>
<gene>
    <name evidence="2" type="ORF">PHET_05682</name>
</gene>
<feature type="region of interest" description="Disordered" evidence="1">
    <location>
        <begin position="275"/>
        <end position="294"/>
    </location>
</feature>
<evidence type="ECO:0000313" key="2">
    <source>
        <dbReference type="EMBL" id="KAF5401039.1"/>
    </source>
</evidence>
<feature type="compositionally biased region" description="Polar residues" evidence="1">
    <location>
        <begin position="343"/>
        <end position="371"/>
    </location>
</feature>
<keyword evidence="3" id="KW-1185">Reference proteome</keyword>
<proteinExistence type="predicted"/>
<comment type="caution">
    <text evidence="2">The sequence shown here is derived from an EMBL/GenBank/DDBJ whole genome shotgun (WGS) entry which is preliminary data.</text>
</comment>
<organism evidence="2 3">
    <name type="scientific">Paragonimus heterotremus</name>
    <dbReference type="NCBI Taxonomy" id="100268"/>
    <lineage>
        <taxon>Eukaryota</taxon>
        <taxon>Metazoa</taxon>
        <taxon>Spiralia</taxon>
        <taxon>Lophotrochozoa</taxon>
        <taxon>Platyhelminthes</taxon>
        <taxon>Trematoda</taxon>
        <taxon>Digenea</taxon>
        <taxon>Plagiorchiida</taxon>
        <taxon>Troglotremata</taxon>
        <taxon>Troglotrematidae</taxon>
        <taxon>Paragonimus</taxon>
    </lineage>
</organism>
<evidence type="ECO:0000313" key="3">
    <source>
        <dbReference type="Proteomes" id="UP000748531"/>
    </source>
</evidence>
<feature type="region of interest" description="Disordered" evidence="1">
    <location>
        <begin position="654"/>
        <end position="678"/>
    </location>
</feature>
<protein>
    <submittedName>
        <fullName evidence="2">Uncharacterized protein</fullName>
    </submittedName>
</protein>
<dbReference type="EMBL" id="LUCH01002745">
    <property type="protein sequence ID" value="KAF5401039.1"/>
    <property type="molecule type" value="Genomic_DNA"/>
</dbReference>